<protein>
    <recommendedName>
        <fullName evidence="3">Lipoprotein</fullName>
    </recommendedName>
</protein>
<sequence length="140" mass="15992">MKKILTLTLISLFLLGCNEQDQDAPKQQEMDSLKLAFIHITPQNSGLAAQCEQKKVGERYFAACNFMGVGKRSQLNLFLYDKTKDQIKRFYALNGTAMQTYDSHLTQEPLLGNYKDTFGLPMENDIDFGKLHQAFENMTK</sequence>
<comment type="caution">
    <text evidence="1">The sequence shown here is derived from an EMBL/GenBank/DDBJ whole genome shotgun (WGS) entry which is preliminary data.</text>
</comment>
<evidence type="ECO:0000313" key="2">
    <source>
        <dbReference type="Proteomes" id="UP000294702"/>
    </source>
</evidence>
<dbReference type="EMBL" id="SMFT01000005">
    <property type="protein sequence ID" value="TCJ95940.1"/>
    <property type="molecule type" value="Genomic_DNA"/>
</dbReference>
<accession>A0A4R1FP05</accession>
<name>A0A4R1FP05_9PAST</name>
<dbReference type="RefSeq" id="WP_132691901.1">
    <property type="nucleotide sequence ID" value="NZ_SMFT01000005.1"/>
</dbReference>
<organism evidence="1 2">
    <name type="scientific">Volucribacter psittacicida</name>
    <dbReference type="NCBI Taxonomy" id="203482"/>
    <lineage>
        <taxon>Bacteria</taxon>
        <taxon>Pseudomonadati</taxon>
        <taxon>Pseudomonadota</taxon>
        <taxon>Gammaproteobacteria</taxon>
        <taxon>Pasteurellales</taxon>
        <taxon>Pasteurellaceae</taxon>
        <taxon>Volucribacter</taxon>
    </lineage>
</organism>
<evidence type="ECO:0000313" key="1">
    <source>
        <dbReference type="EMBL" id="TCJ95940.1"/>
    </source>
</evidence>
<dbReference type="AlphaFoldDB" id="A0A4R1FP05"/>
<gene>
    <name evidence="1" type="ORF">EV694_1943</name>
</gene>
<proteinExistence type="predicted"/>
<reference evidence="1 2" key="1">
    <citation type="submission" date="2019-03" db="EMBL/GenBank/DDBJ databases">
        <title>Genomic Encyclopedia of Type Strains, Phase IV (KMG-IV): sequencing the most valuable type-strain genomes for metagenomic binning, comparative biology and taxonomic classification.</title>
        <authorList>
            <person name="Goeker M."/>
        </authorList>
    </citation>
    <scope>NUCLEOTIDE SEQUENCE [LARGE SCALE GENOMIC DNA]</scope>
    <source>
        <strain evidence="1 2">DSM 15534</strain>
    </source>
</reference>
<dbReference type="PROSITE" id="PS51257">
    <property type="entry name" value="PROKAR_LIPOPROTEIN"/>
    <property type="match status" value="1"/>
</dbReference>
<evidence type="ECO:0008006" key="3">
    <source>
        <dbReference type="Google" id="ProtNLM"/>
    </source>
</evidence>
<keyword evidence="2" id="KW-1185">Reference proteome</keyword>
<dbReference type="Proteomes" id="UP000294702">
    <property type="component" value="Unassembled WGS sequence"/>
</dbReference>